<sequence>MAVYSQGWIQTWKIAQSERNVAAVFGFDILLKNNVLYSSATGNNTDSNGQNSIFQAGSLYVFELENNTWIQKAKIVPNDRAMVDGFGKKFAVDNNDLFISAPYKDGNLFTNQGAVYRFSKNNAGNWIQLQKIDPPAATTEGGFGSSLSAESGVLAVGSLQSDVSIFEFSNTTQQFELTQSLPFSNNGSINNPTVFIKGNKIFTGKRNAEVNGTPNAGQVNIYGKNAAGIWEIKQTIDSPVAGETEFGSNVYAKDDYLLVTAYSGLFVAVYKYNSTSDSYEYKQTINDDNTSFFGTSVSIENNTLAIGAPSSMNGTINSGSVFIYKPKTDNEWALTQKIYHSNPSSFDNFGRGVSISNGMIAAGAPHHALDPAGMNYISTAGSVYVFKDPTLSVHEAEPGTSFQLYPNPFSHSVSIQLGKLYEQLTAEVFDLSGKKIFTENFSRKQAIDLHLGFLTSGTYMVKVYSKNSTLISSKIIKK</sequence>
<reference evidence="4" key="2">
    <citation type="submission" date="2015-09" db="EMBL/GenBank/DDBJ databases">
        <title>Draft genome sequence of a multidrug-resistant Chryseobacterium indologenes isolate from Malaysia.</title>
        <authorList>
            <person name="Yu C.Y."/>
            <person name="Ang G.Y."/>
            <person name="Chan K.-G."/>
        </authorList>
    </citation>
    <scope>NUCLEOTIDE SEQUENCE [LARGE SCALE GENOMIC DNA]</scope>
    <source>
        <strain evidence="4">CI_885</strain>
    </source>
</reference>
<dbReference type="NCBIfam" id="TIGR04183">
    <property type="entry name" value="Por_Secre_tail"/>
    <property type="match status" value="1"/>
</dbReference>
<dbReference type="InterPro" id="IPR026444">
    <property type="entry name" value="Secre_tail"/>
</dbReference>
<dbReference type="Pfam" id="PF14312">
    <property type="entry name" value="FG-GAP_2"/>
    <property type="match status" value="3"/>
</dbReference>
<proteinExistence type="predicted"/>
<dbReference type="AlphaFoldDB" id="A0A0N1KTS7"/>
<dbReference type="EMBL" id="LJOD01000001">
    <property type="protein sequence ID" value="KPE52968.1"/>
    <property type="molecule type" value="Genomic_DNA"/>
</dbReference>
<dbReference type="Gene3D" id="2.130.10.130">
    <property type="entry name" value="Integrin alpha, N-terminal"/>
    <property type="match status" value="2"/>
</dbReference>
<dbReference type="Proteomes" id="UP000037953">
    <property type="component" value="Unassembled WGS sequence"/>
</dbReference>
<dbReference type="Pfam" id="PF18962">
    <property type="entry name" value="Por_Secre_tail"/>
    <property type="match status" value="1"/>
</dbReference>
<dbReference type="PATRIC" id="fig|253.9.peg.635"/>
<protein>
    <recommendedName>
        <fullName evidence="2">Secretion system C-terminal sorting domain-containing protein</fullName>
    </recommendedName>
</protein>
<comment type="caution">
    <text evidence="3">The sequence shown here is derived from an EMBL/GenBank/DDBJ whole genome shotgun (WGS) entry which is preliminary data.</text>
</comment>
<name>A0A0N1KTS7_CHRID</name>
<evidence type="ECO:0000313" key="3">
    <source>
        <dbReference type="EMBL" id="KPE52968.1"/>
    </source>
</evidence>
<dbReference type="SUPFAM" id="SSF50965">
    <property type="entry name" value="Galactose oxidase, central domain"/>
    <property type="match status" value="1"/>
</dbReference>
<feature type="domain" description="Secretion system C-terminal sorting" evidence="2">
    <location>
        <begin position="404"/>
        <end position="476"/>
    </location>
</feature>
<keyword evidence="1" id="KW-0732">Signal</keyword>
<dbReference type="PANTHER" id="PTHR36220">
    <property type="entry name" value="UNNAMED PRODUCT"/>
    <property type="match status" value="1"/>
</dbReference>
<evidence type="ECO:0000259" key="2">
    <source>
        <dbReference type="Pfam" id="PF18962"/>
    </source>
</evidence>
<organism evidence="3 4">
    <name type="scientific">Chryseobacterium indologenes</name>
    <name type="common">Flavobacterium indologenes</name>
    <dbReference type="NCBI Taxonomy" id="253"/>
    <lineage>
        <taxon>Bacteria</taxon>
        <taxon>Pseudomonadati</taxon>
        <taxon>Bacteroidota</taxon>
        <taxon>Flavobacteriia</taxon>
        <taxon>Flavobacteriales</taxon>
        <taxon>Weeksellaceae</taxon>
        <taxon>Chryseobacterium group</taxon>
        <taxon>Chryseobacterium</taxon>
    </lineage>
</organism>
<dbReference type="InterPro" id="IPR011043">
    <property type="entry name" value="Gal_Oxase/kelch_b-propeller"/>
</dbReference>
<accession>A0A0N1KTS7</accession>
<dbReference type="InterPro" id="IPR013517">
    <property type="entry name" value="FG-GAP"/>
</dbReference>
<dbReference type="InterPro" id="IPR028994">
    <property type="entry name" value="Integrin_alpha_N"/>
</dbReference>
<evidence type="ECO:0000256" key="1">
    <source>
        <dbReference type="ARBA" id="ARBA00022729"/>
    </source>
</evidence>
<dbReference type="PANTHER" id="PTHR36220:SF1">
    <property type="entry name" value="GAMMA TUBULIN COMPLEX COMPONENT C-TERMINAL DOMAIN-CONTAINING PROTEIN"/>
    <property type="match status" value="1"/>
</dbReference>
<gene>
    <name evidence="3" type="ORF">AOB46_02990</name>
</gene>
<evidence type="ECO:0000313" key="4">
    <source>
        <dbReference type="Proteomes" id="UP000037953"/>
    </source>
</evidence>
<reference evidence="3 4" key="1">
    <citation type="journal article" date="2015" name="Genom Data">
        <title>Draft genome sequence of a multidrug-resistant Chryseobacterium indologenes isolate from Malaysia.</title>
        <authorList>
            <person name="Yu C.Y."/>
            <person name="Ang G.Y."/>
            <person name="Cheng H.J."/>
            <person name="Cheong Y.M."/>
            <person name="Yin W.F."/>
            <person name="Chan K.G."/>
        </authorList>
    </citation>
    <scope>NUCLEOTIDE SEQUENCE [LARGE SCALE GENOMIC DNA]</scope>
    <source>
        <strain evidence="3 4">CI_885</strain>
    </source>
</reference>